<dbReference type="EMBL" id="KL363193">
    <property type="protein sequence ID" value="KFD56559.1"/>
    <property type="molecule type" value="Genomic_DNA"/>
</dbReference>
<keyword evidence="5" id="KW-1185">Reference proteome</keyword>
<keyword evidence="1" id="KW-1015">Disulfide bond</keyword>
<accession>A0A085MH63</accession>
<evidence type="ECO:0000256" key="1">
    <source>
        <dbReference type="ARBA" id="ARBA00023157"/>
    </source>
</evidence>
<sequence>MLSTVIKVGLTATCYAHLHLLYSNNNKLFPLAVHCDVDLNSEHNRSGSITSPNYPNQYPTNIRCAYRFRSKGSERVQLTFTDFDLHVQPDQDDTSHL</sequence>
<dbReference type="PANTHER" id="PTHR47537:SF2">
    <property type="entry name" value="CUBILIN"/>
    <property type="match status" value="1"/>
</dbReference>
<dbReference type="InterPro" id="IPR000859">
    <property type="entry name" value="CUB_dom"/>
</dbReference>
<name>A0A085MH63_9BILA</name>
<dbReference type="Gene3D" id="2.60.120.290">
    <property type="entry name" value="Spermadhesin, CUB domain"/>
    <property type="match status" value="1"/>
</dbReference>
<dbReference type="InterPro" id="IPR035914">
    <property type="entry name" value="Sperma_CUB_dom_sf"/>
</dbReference>
<reference evidence="4 5" key="1">
    <citation type="journal article" date="2014" name="Nat. Genet.">
        <title>Genome and transcriptome of the porcine whipworm Trichuris suis.</title>
        <authorList>
            <person name="Jex A.R."/>
            <person name="Nejsum P."/>
            <person name="Schwarz E.M."/>
            <person name="Hu L."/>
            <person name="Young N.D."/>
            <person name="Hall R.S."/>
            <person name="Korhonen P.K."/>
            <person name="Liao S."/>
            <person name="Thamsborg S."/>
            <person name="Xia J."/>
            <person name="Xu P."/>
            <person name="Wang S."/>
            <person name="Scheerlinck J.P."/>
            <person name="Hofmann A."/>
            <person name="Sternberg P.W."/>
            <person name="Wang J."/>
            <person name="Gasser R.B."/>
        </authorList>
    </citation>
    <scope>NUCLEOTIDE SEQUENCE [LARGE SCALE GENOMIC DNA]</scope>
    <source>
        <strain evidence="4">DCEP-RM93M</strain>
    </source>
</reference>
<dbReference type="PROSITE" id="PS01180">
    <property type="entry name" value="CUB"/>
    <property type="match status" value="1"/>
</dbReference>
<dbReference type="AlphaFoldDB" id="A0A085MH63"/>
<evidence type="ECO:0000259" key="3">
    <source>
        <dbReference type="PROSITE" id="PS01180"/>
    </source>
</evidence>
<proteinExistence type="predicted"/>
<dbReference type="GO" id="GO:0005886">
    <property type="term" value="C:plasma membrane"/>
    <property type="evidence" value="ECO:0007669"/>
    <property type="project" value="TreeGrafter"/>
</dbReference>
<dbReference type="Proteomes" id="UP000030764">
    <property type="component" value="Unassembled WGS sequence"/>
</dbReference>
<dbReference type="PANTHER" id="PTHR47537">
    <property type="entry name" value="CUBILIN"/>
    <property type="match status" value="1"/>
</dbReference>
<feature type="domain" description="CUB" evidence="3">
    <location>
        <begin position="35"/>
        <end position="97"/>
    </location>
</feature>
<gene>
    <name evidence="4" type="ORF">M513_02663</name>
</gene>
<dbReference type="CDD" id="cd00041">
    <property type="entry name" value="CUB"/>
    <property type="match status" value="1"/>
</dbReference>
<dbReference type="SUPFAM" id="SSF49854">
    <property type="entry name" value="Spermadhesin, CUB domain"/>
    <property type="match status" value="1"/>
</dbReference>
<comment type="caution">
    <text evidence="2">Lacks conserved residue(s) required for the propagation of feature annotation.</text>
</comment>
<protein>
    <recommendedName>
        <fullName evidence="3">CUB domain-containing protein</fullName>
    </recommendedName>
</protein>
<dbReference type="Pfam" id="PF00431">
    <property type="entry name" value="CUB"/>
    <property type="match status" value="1"/>
</dbReference>
<evidence type="ECO:0000313" key="4">
    <source>
        <dbReference type="EMBL" id="KFD56559.1"/>
    </source>
</evidence>
<evidence type="ECO:0000313" key="5">
    <source>
        <dbReference type="Proteomes" id="UP000030764"/>
    </source>
</evidence>
<organism evidence="4 5">
    <name type="scientific">Trichuris suis</name>
    <name type="common">pig whipworm</name>
    <dbReference type="NCBI Taxonomy" id="68888"/>
    <lineage>
        <taxon>Eukaryota</taxon>
        <taxon>Metazoa</taxon>
        <taxon>Ecdysozoa</taxon>
        <taxon>Nematoda</taxon>
        <taxon>Enoplea</taxon>
        <taxon>Dorylaimia</taxon>
        <taxon>Trichinellida</taxon>
        <taxon>Trichuridae</taxon>
        <taxon>Trichuris</taxon>
    </lineage>
</organism>
<dbReference type="InterPro" id="IPR053207">
    <property type="entry name" value="Non-NMDA_GluR_Accessory"/>
</dbReference>
<evidence type="ECO:0000256" key="2">
    <source>
        <dbReference type="PROSITE-ProRule" id="PRU00059"/>
    </source>
</evidence>